<evidence type="ECO:0000313" key="2">
    <source>
        <dbReference type="EMBL" id="KAA1420652.1"/>
    </source>
</evidence>
<accession>A0A5Q6RRH4</accession>
<dbReference type="InterPro" id="IPR028037">
    <property type="entry name" value="Antitoxin_Rv0909/MT0933"/>
</dbReference>
<organism evidence="2 3">
    <name type="scientific">Mumia zhuanghuii</name>
    <dbReference type="NCBI Taxonomy" id="2585211"/>
    <lineage>
        <taxon>Bacteria</taxon>
        <taxon>Bacillati</taxon>
        <taxon>Actinomycetota</taxon>
        <taxon>Actinomycetes</taxon>
        <taxon>Propionibacteriales</taxon>
        <taxon>Nocardioidaceae</taxon>
        <taxon>Mumia</taxon>
    </lineage>
</organism>
<sequence length="73" mass="7729">MGLFDKFKGHKDKVQDLAREHGDKIAGGIDKAADIASDKTGGKYDTHIQKGVDAAKDGIDKLDGEPPAGDPRP</sequence>
<evidence type="ECO:0000313" key="3">
    <source>
        <dbReference type="Proteomes" id="UP000307768"/>
    </source>
</evidence>
<dbReference type="Proteomes" id="UP000307768">
    <property type="component" value="Unassembled WGS sequence"/>
</dbReference>
<evidence type="ECO:0000256" key="1">
    <source>
        <dbReference type="SAM" id="MobiDB-lite"/>
    </source>
</evidence>
<feature type="compositionally biased region" description="Basic and acidic residues" evidence="1">
    <location>
        <begin position="54"/>
        <end position="64"/>
    </location>
</feature>
<protein>
    <submittedName>
        <fullName evidence="2">Antitoxin</fullName>
    </submittedName>
</protein>
<dbReference type="AlphaFoldDB" id="A0A5Q6RRH4"/>
<proteinExistence type="predicted"/>
<name>A0A5Q6RRH4_9ACTN</name>
<feature type="region of interest" description="Disordered" evidence="1">
    <location>
        <begin position="54"/>
        <end position="73"/>
    </location>
</feature>
<dbReference type="OrthoDB" id="5125103at2"/>
<comment type="caution">
    <text evidence="2">The sequence shown here is derived from an EMBL/GenBank/DDBJ whole genome shotgun (WGS) entry which is preliminary data.</text>
</comment>
<dbReference type="EMBL" id="VDFQ02000005">
    <property type="protein sequence ID" value="KAA1420652.1"/>
    <property type="molecule type" value="Genomic_DNA"/>
</dbReference>
<dbReference type="Pfam" id="PF14013">
    <property type="entry name" value="MT0933_antitox"/>
    <property type="match status" value="1"/>
</dbReference>
<reference evidence="2 3" key="1">
    <citation type="submission" date="2019-09" db="EMBL/GenBank/DDBJ databases">
        <title>Mumia zhuanghuii sp. nov. isolated from the intestinal contents of plateau pika (Ochotona curzoniae) in the Qinghai-Tibet plateau of China.</title>
        <authorList>
            <person name="Tian Z."/>
        </authorList>
    </citation>
    <scope>NUCLEOTIDE SEQUENCE [LARGE SCALE GENOMIC DNA]</scope>
    <source>
        <strain evidence="3">350</strain>
    </source>
</reference>
<gene>
    <name evidence="2" type="ORF">FE697_017045</name>
</gene>
<dbReference type="RefSeq" id="WP_149770821.1">
    <property type="nucleotide sequence ID" value="NZ_VDFQ02000005.1"/>
</dbReference>